<dbReference type="PANTHER" id="PTHR42107:SF1">
    <property type="entry name" value="WHIM1 DOMAIN-CONTAINING PROTEIN"/>
    <property type="match status" value="1"/>
</dbReference>
<feature type="compositionally biased region" description="Polar residues" evidence="1">
    <location>
        <begin position="544"/>
        <end position="567"/>
    </location>
</feature>
<gene>
    <name evidence="2 4" type="ORF">P152DRAFT_461696</name>
</gene>
<reference evidence="2 4" key="1">
    <citation type="submission" date="2020-01" db="EMBL/GenBank/DDBJ databases">
        <authorList>
            <consortium name="DOE Joint Genome Institute"/>
            <person name="Haridas S."/>
            <person name="Albert R."/>
            <person name="Binder M."/>
            <person name="Bloem J."/>
            <person name="Labutti K."/>
            <person name="Salamov A."/>
            <person name="Andreopoulos B."/>
            <person name="Baker S.E."/>
            <person name="Barry K."/>
            <person name="Bills G."/>
            <person name="Bluhm B.H."/>
            <person name="Cannon C."/>
            <person name="Castanera R."/>
            <person name="Culley D.E."/>
            <person name="Daum C."/>
            <person name="Ezra D."/>
            <person name="Gonzalez J.B."/>
            <person name="Henrissat B."/>
            <person name="Kuo A."/>
            <person name="Liang C."/>
            <person name="Lipzen A."/>
            <person name="Lutzoni F."/>
            <person name="Magnuson J."/>
            <person name="Mondo S."/>
            <person name="Nolan M."/>
            <person name="Ohm R."/>
            <person name="Pangilinan J."/>
            <person name="Park H.-J."/>
            <person name="Ramirez L."/>
            <person name="Alfaro M."/>
            <person name="Sun H."/>
            <person name="Tritt A."/>
            <person name="Yoshinaga Y."/>
            <person name="Zwiers L.-H."/>
            <person name="Turgeon B.G."/>
            <person name="Goodwin S.B."/>
            <person name="Spatafora J.W."/>
            <person name="Crous P.W."/>
            <person name="Grigoriev I.V."/>
        </authorList>
    </citation>
    <scope>NUCLEOTIDE SEQUENCE</scope>
    <source>
        <strain evidence="2 4">CBS 781.70</strain>
    </source>
</reference>
<sequence length="635" mass="69477">MDDSSSLSSLSSAPPTDDERMELEKIGANMSSGRPKPGSIMKEPSSSPPPKRKRPASPPHEEVLADNPDIAFLVMFRNRFSEAFPAKTAHLGPQDIERGVVDSYPSPQVENLLCALLGLVLNRKKLIERAHYGRALEDAISFHKNEWPRAWGGVNPLSGGKSFNSMAPAERLTLLRTLVLWALHSSEVVSKTVKDSYKQNRHEDDLNQPLSVQPWGRDGDKRQYWLVEGQDDTPFRLYREGNRNLKNITWWNVAGTIDELREVSARLQQDGAQASRRLADKILAAIPRFEATEEKRKRREYRLSRKAQFSRPEPGFSLYEGRTRGKRMKYTFSDDEDDTSDALSVRRSTRTSGVAMPAESSRPTVTASGRQVRSRLGGLYGETLLTGQAAAADSPMNGSYDQSEASETAPPTRSGARPTRSGGRTANGWAKGDAHIEDYNSDEMDDEDDDVSSGNEWDGDDDADDQMDDGDATDGSMSDGDLESDPEREGPRSLIVKLPYKKATPTADADGTVSDMKAEKPRDSLPPAIPQQRSPVKVEAVNGNGVTPVTNGLSASQAVQPQHQVSDIPSKPSMEPQASPAPTPSGISDHPKLSALSPPDHNYTLPTRSPERPQSASIYKSRPAGGIPVPNLTSS</sequence>
<reference evidence="4" key="2">
    <citation type="submission" date="2020-04" db="EMBL/GenBank/DDBJ databases">
        <authorList>
            <consortium name="NCBI Genome Project"/>
        </authorList>
    </citation>
    <scope>NUCLEOTIDE SEQUENCE</scope>
    <source>
        <strain evidence="4">CBS 781.70</strain>
    </source>
</reference>
<evidence type="ECO:0000313" key="2">
    <source>
        <dbReference type="EMBL" id="KAF1809277.1"/>
    </source>
</evidence>
<accession>A0A6G1FU02</accession>
<name>A0A6G1FU02_9PEZI</name>
<evidence type="ECO:0000313" key="4">
    <source>
        <dbReference type="RefSeq" id="XP_033530908.1"/>
    </source>
</evidence>
<evidence type="ECO:0000313" key="3">
    <source>
        <dbReference type="Proteomes" id="UP000504638"/>
    </source>
</evidence>
<feature type="compositionally biased region" description="Low complexity" evidence="1">
    <location>
        <begin position="1"/>
        <end position="12"/>
    </location>
</feature>
<dbReference type="PANTHER" id="PTHR42107">
    <property type="entry name" value="YALI0D24453P"/>
    <property type="match status" value="1"/>
</dbReference>
<dbReference type="GeneID" id="54420753"/>
<feature type="compositionally biased region" description="Polar residues" evidence="1">
    <location>
        <begin position="604"/>
        <end position="618"/>
    </location>
</feature>
<feature type="region of interest" description="Disordered" evidence="1">
    <location>
        <begin position="392"/>
        <end position="635"/>
    </location>
</feature>
<dbReference type="AlphaFoldDB" id="A0A6G1FU02"/>
<feature type="region of interest" description="Disordered" evidence="1">
    <location>
        <begin position="331"/>
        <end position="372"/>
    </location>
</feature>
<protein>
    <recommendedName>
        <fullName evidence="5">WHIM1 domain-containing protein</fullName>
    </recommendedName>
</protein>
<feature type="compositionally biased region" description="Polar residues" evidence="1">
    <location>
        <begin position="361"/>
        <end position="371"/>
    </location>
</feature>
<evidence type="ECO:0000256" key="1">
    <source>
        <dbReference type="SAM" id="MobiDB-lite"/>
    </source>
</evidence>
<dbReference type="EMBL" id="ML975174">
    <property type="protein sequence ID" value="KAF1809277.1"/>
    <property type="molecule type" value="Genomic_DNA"/>
</dbReference>
<proteinExistence type="predicted"/>
<evidence type="ECO:0008006" key="5">
    <source>
        <dbReference type="Google" id="ProtNLM"/>
    </source>
</evidence>
<feature type="compositionally biased region" description="Polar residues" evidence="1">
    <location>
        <begin position="396"/>
        <end position="411"/>
    </location>
</feature>
<feature type="compositionally biased region" description="Acidic residues" evidence="1">
    <location>
        <begin position="439"/>
        <end position="472"/>
    </location>
</feature>
<reference evidence="4" key="3">
    <citation type="submission" date="2025-04" db="UniProtKB">
        <authorList>
            <consortium name="RefSeq"/>
        </authorList>
    </citation>
    <scope>IDENTIFICATION</scope>
    <source>
        <strain evidence="4">CBS 781.70</strain>
    </source>
</reference>
<feature type="region of interest" description="Disordered" evidence="1">
    <location>
        <begin position="1"/>
        <end position="64"/>
    </location>
</feature>
<dbReference type="RefSeq" id="XP_033530908.1">
    <property type="nucleotide sequence ID" value="XM_033680183.1"/>
</dbReference>
<keyword evidence="3" id="KW-1185">Reference proteome</keyword>
<dbReference type="Proteomes" id="UP000504638">
    <property type="component" value="Unplaced"/>
</dbReference>
<organism evidence="2">
    <name type="scientific">Eremomyces bilateralis CBS 781.70</name>
    <dbReference type="NCBI Taxonomy" id="1392243"/>
    <lineage>
        <taxon>Eukaryota</taxon>
        <taxon>Fungi</taxon>
        <taxon>Dikarya</taxon>
        <taxon>Ascomycota</taxon>
        <taxon>Pezizomycotina</taxon>
        <taxon>Dothideomycetes</taxon>
        <taxon>Dothideomycetes incertae sedis</taxon>
        <taxon>Eremomycetales</taxon>
        <taxon>Eremomycetaceae</taxon>
        <taxon>Eremomyces</taxon>
    </lineage>
</organism>
<dbReference type="OrthoDB" id="349045at2759"/>